<name>A0ABD5J2A3_9BACL</name>
<evidence type="ECO:0000313" key="6">
    <source>
        <dbReference type="Proteomes" id="UP001339962"/>
    </source>
</evidence>
<dbReference type="InterPro" id="IPR007311">
    <property type="entry name" value="ST7"/>
</dbReference>
<accession>A0ABD5J2A3</accession>
<reference evidence="5 6" key="1">
    <citation type="submission" date="2023-03" db="EMBL/GenBank/DDBJ databases">
        <title>Bacillus Genome Sequencing.</title>
        <authorList>
            <person name="Dunlap C."/>
        </authorList>
    </citation>
    <scope>NUCLEOTIDE SEQUENCE [LARGE SCALE GENOMIC DNA]</scope>
    <source>
        <strain evidence="5 6">NRS-38</strain>
    </source>
</reference>
<dbReference type="Proteomes" id="UP001339962">
    <property type="component" value="Unassembled WGS sequence"/>
</dbReference>
<keyword evidence="2" id="KW-0812">Transmembrane</keyword>
<proteinExistence type="predicted"/>
<sequence>MNEFIMQEVMQVQRDLLHYALTKHKKELGEFIARRTNHLLDDEWDELFVFYTTLWAIFCQPLVNRKTIIEHYIQTCASQIKSPTIRKLLHTWGREFPSFVRVIERESLSFVIAEDIFTQKQKRIAFDKPEIKEGHLLIGTLVSSGPAYSFFISCLEIERHVAETVIELLQEMFDEKKDVSVREFVTLSFPELLYECFLQLSSKYLSIESLEWEQPVYEQVAYVLQERMEEIHGNGPWIYVAIVLWKVYCDLERPFIQKPELYAAAIHYLTLVIVIPYQAATQKEIAKCYRISSRSMAIKYREMEESMAEFIAQIYKKIDHFEEGRILTPEFIPHSQITTEPNRHNIRRLIQKPNDSAAQEGHLFVQSMLTNKKSESLREQAQELLDQAFHEVNPKRRKELVHQALRLYPNSAAAYNILGDEATTLKEAVTYYQKGMEAGEKELGKSFFRDYKGHFWMITETRSYMRAKEKYAQALWLLGEKEKAIKQYEQLLQLDFNDNQGTRYVLLPAYLETEKYEKAEELIEQYDEPTAFISYNRLLLAYLRYGLHEEMEELLEQAWQTNEYVMDYVLKKKRPPTNSPSFYSLGDENEAVIYAKEHLAFWQKERELLGWLQAMAPSFKTKW</sequence>
<dbReference type="SUPFAM" id="SSF48452">
    <property type="entry name" value="TPR-like"/>
    <property type="match status" value="1"/>
</dbReference>
<keyword evidence="3" id="KW-1133">Transmembrane helix</keyword>
<evidence type="ECO:0008006" key="7">
    <source>
        <dbReference type="Google" id="ProtNLM"/>
    </source>
</evidence>
<dbReference type="InterPro" id="IPR011990">
    <property type="entry name" value="TPR-like_helical_dom_sf"/>
</dbReference>
<gene>
    <name evidence="5" type="ORF">P9850_18130</name>
</gene>
<protein>
    <recommendedName>
        <fullName evidence="7">Tetratricopeptide repeat protein</fullName>
    </recommendedName>
</protein>
<comment type="subcellular location">
    <subcellularLocation>
        <location evidence="1">Membrane</location>
        <topology evidence="1">Multi-pass membrane protein</topology>
    </subcellularLocation>
</comment>
<evidence type="ECO:0000256" key="1">
    <source>
        <dbReference type="ARBA" id="ARBA00004141"/>
    </source>
</evidence>
<evidence type="ECO:0000256" key="2">
    <source>
        <dbReference type="ARBA" id="ARBA00022692"/>
    </source>
</evidence>
<dbReference type="Gene3D" id="1.25.40.10">
    <property type="entry name" value="Tetratricopeptide repeat domain"/>
    <property type="match status" value="1"/>
</dbReference>
<dbReference type="Pfam" id="PF04184">
    <property type="entry name" value="ST7"/>
    <property type="match status" value="1"/>
</dbReference>
<comment type="caution">
    <text evidence="5">The sequence shown here is derived from an EMBL/GenBank/DDBJ whole genome shotgun (WGS) entry which is preliminary data.</text>
</comment>
<evidence type="ECO:0000313" key="5">
    <source>
        <dbReference type="EMBL" id="MED5053701.1"/>
    </source>
</evidence>
<organism evidence="5 6">
    <name type="scientific">Anoxybacteroides rupiense</name>
    <dbReference type="NCBI Taxonomy" id="311460"/>
    <lineage>
        <taxon>Bacteria</taxon>
        <taxon>Bacillati</taxon>
        <taxon>Bacillota</taxon>
        <taxon>Bacilli</taxon>
        <taxon>Bacillales</taxon>
        <taxon>Anoxybacillaceae</taxon>
        <taxon>Anoxybacteroides</taxon>
    </lineage>
</organism>
<dbReference type="AlphaFoldDB" id="A0ABD5J2A3"/>
<dbReference type="RefSeq" id="WP_201722574.1">
    <property type="nucleotide sequence ID" value="NZ_JARTLI010000057.1"/>
</dbReference>
<dbReference type="EMBL" id="JARTLI010000057">
    <property type="protein sequence ID" value="MED5053701.1"/>
    <property type="molecule type" value="Genomic_DNA"/>
</dbReference>
<keyword evidence="4" id="KW-0472">Membrane</keyword>
<evidence type="ECO:0000256" key="4">
    <source>
        <dbReference type="ARBA" id="ARBA00023136"/>
    </source>
</evidence>
<dbReference type="GO" id="GO:0016020">
    <property type="term" value="C:membrane"/>
    <property type="evidence" value="ECO:0007669"/>
    <property type="project" value="UniProtKB-SubCell"/>
</dbReference>
<evidence type="ECO:0000256" key="3">
    <source>
        <dbReference type="ARBA" id="ARBA00022989"/>
    </source>
</evidence>